<dbReference type="EMBL" id="SBIW01000012">
    <property type="protein sequence ID" value="RWY47969.1"/>
    <property type="molecule type" value="Genomic_DNA"/>
</dbReference>
<evidence type="ECO:0008006" key="3">
    <source>
        <dbReference type="Google" id="ProtNLM"/>
    </source>
</evidence>
<accession>A0A3S3UPZ5</accession>
<dbReference type="AlphaFoldDB" id="A0A3S3UPZ5"/>
<keyword evidence="2" id="KW-1185">Reference proteome</keyword>
<evidence type="ECO:0000313" key="2">
    <source>
        <dbReference type="Proteomes" id="UP000286701"/>
    </source>
</evidence>
<reference evidence="1 2" key="1">
    <citation type="submission" date="2019-01" db="EMBL/GenBank/DDBJ databases">
        <title>Mucilaginibacter antarcticum sp. nov., isolated from antarctic soil.</title>
        <authorList>
            <person name="Yan Y.-Q."/>
            <person name="Du Z.-J."/>
        </authorList>
    </citation>
    <scope>NUCLEOTIDE SEQUENCE [LARGE SCALE GENOMIC DNA]</scope>
    <source>
        <strain evidence="1 2">F01003</strain>
    </source>
</reference>
<evidence type="ECO:0000313" key="1">
    <source>
        <dbReference type="EMBL" id="RWY47969.1"/>
    </source>
</evidence>
<sequence>MLNKIVMLLISSCIIISCSAIKPAPDPEFYRYSVAYKYIVKHNQNLRKARVRTIDSLEATQLLDFYLEIARDWKLKERNIVDKLDSIDKSAPNPVYKPWLKRLTNSPSKPPKFVVSFSKTFNNYFTAEVLSVISPKYNSANAQRPVFGRSTIYLFAFGKNNEIIKVYSYELAYN</sequence>
<organism evidence="1 2">
    <name type="scientific">Mucilaginibacter gilvus</name>
    <dbReference type="NCBI Taxonomy" id="2305909"/>
    <lineage>
        <taxon>Bacteria</taxon>
        <taxon>Pseudomonadati</taxon>
        <taxon>Bacteroidota</taxon>
        <taxon>Sphingobacteriia</taxon>
        <taxon>Sphingobacteriales</taxon>
        <taxon>Sphingobacteriaceae</taxon>
        <taxon>Mucilaginibacter</taxon>
    </lineage>
</organism>
<dbReference type="PROSITE" id="PS51257">
    <property type="entry name" value="PROKAR_LIPOPROTEIN"/>
    <property type="match status" value="1"/>
</dbReference>
<protein>
    <recommendedName>
        <fullName evidence="3">Lipoprotein</fullName>
    </recommendedName>
</protein>
<dbReference type="RefSeq" id="WP_128535864.1">
    <property type="nucleotide sequence ID" value="NZ_SBIW01000012.1"/>
</dbReference>
<comment type="caution">
    <text evidence="1">The sequence shown here is derived from an EMBL/GenBank/DDBJ whole genome shotgun (WGS) entry which is preliminary data.</text>
</comment>
<name>A0A3S3UPZ5_9SPHI</name>
<gene>
    <name evidence="1" type="ORF">EPL05_20475</name>
</gene>
<proteinExistence type="predicted"/>
<dbReference type="Proteomes" id="UP000286701">
    <property type="component" value="Unassembled WGS sequence"/>
</dbReference>